<proteinExistence type="predicted"/>
<accession>A0A1M6DVE3</accession>
<dbReference type="EMBL" id="FQZK01000002">
    <property type="protein sequence ID" value="SHI77099.1"/>
    <property type="molecule type" value="Genomic_DNA"/>
</dbReference>
<dbReference type="InterPro" id="IPR026004">
    <property type="entry name" value="Septum_form"/>
</dbReference>
<evidence type="ECO:0000256" key="1">
    <source>
        <dbReference type="SAM" id="SignalP"/>
    </source>
</evidence>
<dbReference type="OrthoDB" id="3628931at2"/>
<dbReference type="RefSeq" id="WP_073375537.1">
    <property type="nucleotide sequence ID" value="NZ_FQZK01000002.1"/>
</dbReference>
<feature type="domain" description="Septum formation-related" evidence="2">
    <location>
        <begin position="16"/>
        <end position="136"/>
    </location>
</feature>
<keyword evidence="4" id="KW-1185">Reference proteome</keyword>
<gene>
    <name evidence="3" type="ORF">SAMN05421803_10229</name>
</gene>
<feature type="signal peptide" evidence="1">
    <location>
        <begin position="1"/>
        <end position="26"/>
    </location>
</feature>
<dbReference type="AlphaFoldDB" id="A0A1M6DVE3"/>
<evidence type="ECO:0000313" key="4">
    <source>
        <dbReference type="Proteomes" id="UP000184452"/>
    </source>
</evidence>
<reference evidence="3 4" key="1">
    <citation type="submission" date="2016-11" db="EMBL/GenBank/DDBJ databases">
        <authorList>
            <person name="Jaros S."/>
            <person name="Januszkiewicz K."/>
            <person name="Wedrychowicz H."/>
        </authorList>
    </citation>
    <scope>NUCLEOTIDE SEQUENCE [LARGE SCALE GENOMIC DNA]</scope>
    <source>
        <strain evidence="3 4">CGMCC 4.5723</strain>
    </source>
</reference>
<dbReference type="Pfam" id="PF13845">
    <property type="entry name" value="Septum_form"/>
    <property type="match status" value="1"/>
</dbReference>
<dbReference type="Proteomes" id="UP000184452">
    <property type="component" value="Unassembled WGS sequence"/>
</dbReference>
<feature type="chain" id="PRO_5039432560" evidence="1">
    <location>
        <begin position="27"/>
        <end position="162"/>
    </location>
</feature>
<keyword evidence="1" id="KW-0732">Signal</keyword>
<evidence type="ECO:0000313" key="3">
    <source>
        <dbReference type="EMBL" id="SHI77099.1"/>
    </source>
</evidence>
<evidence type="ECO:0000259" key="2">
    <source>
        <dbReference type="Pfam" id="PF13845"/>
    </source>
</evidence>
<protein>
    <submittedName>
        <fullName evidence="3">Septum formation</fullName>
    </submittedName>
</protein>
<name>A0A1M6DVE3_9ACTN</name>
<dbReference type="STRING" id="758803.SAMN05421803_10229"/>
<dbReference type="PROSITE" id="PS51257">
    <property type="entry name" value="PROKAR_LIPOPROTEIN"/>
    <property type="match status" value="1"/>
</dbReference>
<organism evidence="3 4">
    <name type="scientific">Nocardiopsis flavescens</name>
    <dbReference type="NCBI Taxonomy" id="758803"/>
    <lineage>
        <taxon>Bacteria</taxon>
        <taxon>Bacillati</taxon>
        <taxon>Actinomycetota</taxon>
        <taxon>Actinomycetes</taxon>
        <taxon>Streptosporangiales</taxon>
        <taxon>Nocardiopsidaceae</taxon>
        <taxon>Nocardiopsis</taxon>
    </lineage>
</organism>
<sequence>MSPSPFRALALSAAACGAAVSLTGCGALTGLLGAAAGQDDVFQLEVGDCFTGTEMEASLSGEEVSEVPTVDCAEEHDSEVYHIEVLPEGDYPGAESLNTSAEEVCQTKFEEFVGISYAESEIYLSYLTPIEEGWNSFDDREIVCYLVTDGETVTGSLAGAAR</sequence>